<proteinExistence type="predicted"/>
<dbReference type="AlphaFoldDB" id="A0A7Y9IU17"/>
<keyword evidence="3" id="KW-0804">Transcription</keyword>
<feature type="modified residue" description="4-aspartylphosphate" evidence="4">
    <location>
        <position position="51"/>
    </location>
</feature>
<keyword evidence="4" id="KW-0597">Phosphoprotein</keyword>
<dbReference type="PROSITE" id="PS50110">
    <property type="entry name" value="RESPONSE_REGULATORY"/>
    <property type="match status" value="1"/>
</dbReference>
<dbReference type="SMART" id="SM00862">
    <property type="entry name" value="Trans_reg_C"/>
    <property type="match status" value="1"/>
</dbReference>
<dbReference type="InterPro" id="IPR001789">
    <property type="entry name" value="Sig_transdc_resp-reg_receiver"/>
</dbReference>
<dbReference type="Pfam" id="PF00486">
    <property type="entry name" value="Trans_reg_C"/>
    <property type="match status" value="1"/>
</dbReference>
<dbReference type="InterPro" id="IPR016032">
    <property type="entry name" value="Sig_transdc_resp-reg_C-effctor"/>
</dbReference>
<dbReference type="Gene3D" id="1.10.10.10">
    <property type="entry name" value="Winged helix-like DNA-binding domain superfamily/Winged helix DNA-binding domain"/>
    <property type="match status" value="1"/>
</dbReference>
<dbReference type="PROSITE" id="PS51755">
    <property type="entry name" value="OMPR_PHOB"/>
    <property type="match status" value="1"/>
</dbReference>
<feature type="DNA-binding region" description="OmpR/PhoB-type" evidence="5">
    <location>
        <begin position="125"/>
        <end position="219"/>
    </location>
</feature>
<feature type="domain" description="Response regulatory" evidence="6">
    <location>
        <begin position="2"/>
        <end position="116"/>
    </location>
</feature>
<evidence type="ECO:0000313" key="8">
    <source>
        <dbReference type="EMBL" id="NYE83051.1"/>
    </source>
</evidence>
<dbReference type="GO" id="GO:0006355">
    <property type="term" value="P:regulation of DNA-templated transcription"/>
    <property type="evidence" value="ECO:0007669"/>
    <property type="project" value="InterPro"/>
</dbReference>
<dbReference type="GO" id="GO:0032993">
    <property type="term" value="C:protein-DNA complex"/>
    <property type="evidence" value="ECO:0007669"/>
    <property type="project" value="TreeGrafter"/>
</dbReference>
<dbReference type="InterPro" id="IPR001867">
    <property type="entry name" value="OmpR/PhoB-type_DNA-bd"/>
</dbReference>
<dbReference type="InterPro" id="IPR039420">
    <property type="entry name" value="WalR-like"/>
</dbReference>
<evidence type="ECO:0000256" key="2">
    <source>
        <dbReference type="ARBA" id="ARBA00023125"/>
    </source>
</evidence>
<accession>A0A7Y9IU17</accession>
<keyword evidence="2 5" id="KW-0238">DNA-binding</keyword>
<dbReference type="Gene3D" id="6.10.250.690">
    <property type="match status" value="1"/>
</dbReference>
<dbReference type="PANTHER" id="PTHR48111">
    <property type="entry name" value="REGULATOR OF RPOS"/>
    <property type="match status" value="1"/>
</dbReference>
<dbReference type="SMART" id="SM00448">
    <property type="entry name" value="REC"/>
    <property type="match status" value="1"/>
</dbReference>
<evidence type="ECO:0000259" key="7">
    <source>
        <dbReference type="PROSITE" id="PS51755"/>
    </source>
</evidence>
<evidence type="ECO:0000259" key="6">
    <source>
        <dbReference type="PROSITE" id="PS50110"/>
    </source>
</evidence>
<dbReference type="Pfam" id="PF00072">
    <property type="entry name" value="Response_reg"/>
    <property type="match status" value="1"/>
</dbReference>
<gene>
    <name evidence="8" type="ORF">FHW18_002322</name>
</gene>
<reference evidence="8 9" key="1">
    <citation type="submission" date="2020-07" db="EMBL/GenBank/DDBJ databases">
        <title>Genomic Encyclopedia of Type Strains, Phase IV (KMG-V): Genome sequencing to study the core and pangenomes of soil and plant-associated prokaryotes.</title>
        <authorList>
            <person name="Whitman W."/>
        </authorList>
    </citation>
    <scope>NUCLEOTIDE SEQUENCE [LARGE SCALE GENOMIC DNA]</scope>
    <source>
        <strain evidence="8 9">SAS40</strain>
    </source>
</reference>
<dbReference type="CDD" id="cd00383">
    <property type="entry name" value="trans_reg_C"/>
    <property type="match status" value="1"/>
</dbReference>
<dbReference type="InterPro" id="IPR036388">
    <property type="entry name" value="WH-like_DNA-bd_sf"/>
</dbReference>
<evidence type="ECO:0000256" key="1">
    <source>
        <dbReference type="ARBA" id="ARBA00023015"/>
    </source>
</evidence>
<dbReference type="InterPro" id="IPR011006">
    <property type="entry name" value="CheY-like_superfamily"/>
</dbReference>
<protein>
    <submittedName>
        <fullName evidence="8">Two-component system response regulator QseB</fullName>
    </submittedName>
</protein>
<dbReference type="Gene3D" id="3.40.50.2300">
    <property type="match status" value="1"/>
</dbReference>
<dbReference type="SUPFAM" id="SSF46894">
    <property type="entry name" value="C-terminal effector domain of the bipartite response regulators"/>
    <property type="match status" value="1"/>
</dbReference>
<keyword evidence="9" id="KW-1185">Reference proteome</keyword>
<organism evidence="8 9">
    <name type="scientific">Pigmentiphaga litoralis</name>
    <dbReference type="NCBI Taxonomy" id="516702"/>
    <lineage>
        <taxon>Bacteria</taxon>
        <taxon>Pseudomonadati</taxon>
        <taxon>Pseudomonadota</taxon>
        <taxon>Betaproteobacteria</taxon>
        <taxon>Burkholderiales</taxon>
        <taxon>Alcaligenaceae</taxon>
        <taxon>Pigmentiphaga</taxon>
    </lineage>
</organism>
<dbReference type="RefSeq" id="WP_179586411.1">
    <property type="nucleotide sequence ID" value="NZ_JACBYR010000001.1"/>
</dbReference>
<dbReference type="SUPFAM" id="SSF52172">
    <property type="entry name" value="CheY-like"/>
    <property type="match status" value="1"/>
</dbReference>
<keyword evidence="1" id="KW-0805">Transcription regulation</keyword>
<dbReference type="GO" id="GO:0005829">
    <property type="term" value="C:cytosol"/>
    <property type="evidence" value="ECO:0007669"/>
    <property type="project" value="TreeGrafter"/>
</dbReference>
<sequence length="228" mass="24939">MKILLVEDDLDLGKGVGLAMQAQHIDVVWVRRLVDVPRALDAGDVDVVVLDLGLPDGDGLDLLARLRRDRSRLPILILSARTAIHDRLYGLDSGADDYLVKPFVLAELLSRVRALARRSAATAGESRLASQQLVLYEATRTVTLDGVNIELSRTEFDLLAVLLRQPGRVVARYLLEETALPHGRAGASNTLDVHISNLRRKIGKDAIRTVRGIGYAMSTASTEVTSCR</sequence>
<name>A0A7Y9IU17_9BURK</name>
<evidence type="ECO:0000256" key="3">
    <source>
        <dbReference type="ARBA" id="ARBA00023163"/>
    </source>
</evidence>
<dbReference type="Proteomes" id="UP000542125">
    <property type="component" value="Unassembled WGS sequence"/>
</dbReference>
<evidence type="ECO:0000256" key="5">
    <source>
        <dbReference type="PROSITE-ProRule" id="PRU01091"/>
    </source>
</evidence>
<evidence type="ECO:0000256" key="4">
    <source>
        <dbReference type="PROSITE-ProRule" id="PRU00169"/>
    </source>
</evidence>
<comment type="caution">
    <text evidence="8">The sequence shown here is derived from an EMBL/GenBank/DDBJ whole genome shotgun (WGS) entry which is preliminary data.</text>
</comment>
<dbReference type="EMBL" id="JACBYR010000001">
    <property type="protein sequence ID" value="NYE83051.1"/>
    <property type="molecule type" value="Genomic_DNA"/>
</dbReference>
<dbReference type="PANTHER" id="PTHR48111:SF67">
    <property type="entry name" value="TRANSCRIPTIONAL REGULATORY PROTEIN TCTD"/>
    <property type="match status" value="1"/>
</dbReference>
<evidence type="ECO:0000313" key="9">
    <source>
        <dbReference type="Proteomes" id="UP000542125"/>
    </source>
</evidence>
<dbReference type="GO" id="GO:0000156">
    <property type="term" value="F:phosphorelay response regulator activity"/>
    <property type="evidence" value="ECO:0007669"/>
    <property type="project" value="TreeGrafter"/>
</dbReference>
<feature type="domain" description="OmpR/PhoB-type" evidence="7">
    <location>
        <begin position="125"/>
        <end position="219"/>
    </location>
</feature>
<dbReference type="GO" id="GO:0000976">
    <property type="term" value="F:transcription cis-regulatory region binding"/>
    <property type="evidence" value="ECO:0007669"/>
    <property type="project" value="TreeGrafter"/>
</dbReference>